<keyword evidence="10" id="KW-0539">Nucleus</keyword>
<evidence type="ECO:0000256" key="10">
    <source>
        <dbReference type="ARBA" id="ARBA00023242"/>
    </source>
</evidence>
<keyword evidence="11" id="KW-0131">Cell cycle</keyword>
<dbReference type="OrthoDB" id="6597202at2759"/>
<evidence type="ECO:0000256" key="9">
    <source>
        <dbReference type="ARBA" id="ARBA00023163"/>
    </source>
</evidence>
<protein>
    <submittedName>
        <fullName evidence="16">Uncharacterized protein LOC112688985 isoform X1</fullName>
    </submittedName>
</protein>
<keyword evidence="9" id="KW-0804">Transcription</keyword>
<dbReference type="RefSeq" id="XP_025418239.1">
    <property type="nucleotide sequence ID" value="XM_025562454.1"/>
</dbReference>
<evidence type="ECO:0000256" key="3">
    <source>
        <dbReference type="ARBA" id="ARBA00022723"/>
    </source>
</evidence>
<name>A0A8B8G4S5_9HEMI</name>
<accession>A0A8B8G4S5</accession>
<evidence type="ECO:0000256" key="5">
    <source>
        <dbReference type="ARBA" id="ARBA00022833"/>
    </source>
</evidence>
<sequence>MINWSIVKVLIIKMVLVCSVISCKTKHSKGSGIKFHKYPADIELKMKWLASIKNPNWFVPYPRSVVCSKHFDDDDYKINVWGHKKLKINAIPKSTINRQFLLNEFEVLYVSTENSGGSELNSNVSEIVNTITSGTSNLSTNSTMDLDDSIILGSLDENNVAINLSITTPTPKKRKPFRYLGDFKEEDLETPRIRKMFWSMYKTTLDNKIKAEKVLKQKNYRLKMKIKALNSLIDKLQADNKITAKCSND</sequence>
<dbReference type="Proteomes" id="UP000694846">
    <property type="component" value="Unplaced"/>
</dbReference>
<evidence type="ECO:0000256" key="12">
    <source>
        <dbReference type="PROSITE-ProRule" id="PRU00309"/>
    </source>
</evidence>
<evidence type="ECO:0000259" key="14">
    <source>
        <dbReference type="PROSITE" id="PS50950"/>
    </source>
</evidence>
<dbReference type="Gene3D" id="6.20.210.20">
    <property type="entry name" value="THAP domain"/>
    <property type="match status" value="1"/>
</dbReference>
<proteinExistence type="inferred from homology"/>
<dbReference type="PROSITE" id="PS50950">
    <property type="entry name" value="ZF_THAP"/>
    <property type="match status" value="1"/>
</dbReference>
<keyword evidence="6" id="KW-0805">Transcription regulation</keyword>
<evidence type="ECO:0000256" key="7">
    <source>
        <dbReference type="ARBA" id="ARBA00023054"/>
    </source>
</evidence>
<evidence type="ECO:0000256" key="8">
    <source>
        <dbReference type="ARBA" id="ARBA00023125"/>
    </source>
</evidence>
<evidence type="ECO:0000256" key="1">
    <source>
        <dbReference type="ARBA" id="ARBA00004642"/>
    </source>
</evidence>
<evidence type="ECO:0000313" key="15">
    <source>
        <dbReference type="Proteomes" id="UP000694846"/>
    </source>
</evidence>
<dbReference type="GO" id="GO:0005654">
    <property type="term" value="C:nucleoplasm"/>
    <property type="evidence" value="ECO:0007669"/>
    <property type="project" value="UniProtKB-SubCell"/>
</dbReference>
<keyword evidence="4 12" id="KW-0863">Zinc-finger</keyword>
<evidence type="ECO:0000256" key="11">
    <source>
        <dbReference type="ARBA" id="ARBA00023306"/>
    </source>
</evidence>
<dbReference type="AlphaFoldDB" id="A0A8B8G4S5"/>
<feature type="domain" description="THAP-type" evidence="14">
    <location>
        <begin position="14"/>
        <end position="95"/>
    </location>
</feature>
<dbReference type="InterPro" id="IPR026516">
    <property type="entry name" value="THAP1/10"/>
</dbReference>
<comment type="subcellular location">
    <subcellularLocation>
        <location evidence="1">Nucleus</location>
        <location evidence="1">Nucleoplasm</location>
    </subcellularLocation>
</comment>
<keyword evidence="3" id="KW-0479">Metal-binding</keyword>
<dbReference type="InterPro" id="IPR038441">
    <property type="entry name" value="THAP_Znf_sf"/>
</dbReference>
<dbReference type="SUPFAM" id="SSF57716">
    <property type="entry name" value="Glucocorticoid receptor-like (DNA-binding domain)"/>
    <property type="match status" value="1"/>
</dbReference>
<keyword evidence="5" id="KW-0862">Zinc</keyword>
<dbReference type="PANTHER" id="PTHR46600:SF1">
    <property type="entry name" value="THAP DOMAIN-CONTAINING PROTEIN 1"/>
    <property type="match status" value="1"/>
</dbReference>
<dbReference type="Pfam" id="PF05485">
    <property type="entry name" value="THAP"/>
    <property type="match status" value="1"/>
</dbReference>
<reference evidence="16" key="1">
    <citation type="submission" date="2025-08" db="UniProtKB">
        <authorList>
            <consortium name="RefSeq"/>
        </authorList>
    </citation>
    <scope>IDENTIFICATION</scope>
    <source>
        <tissue evidence="16">Whole body</tissue>
    </source>
</reference>
<dbReference type="GeneID" id="112688985"/>
<dbReference type="PANTHER" id="PTHR46600">
    <property type="entry name" value="THAP DOMAIN-CONTAINING"/>
    <property type="match status" value="1"/>
</dbReference>
<feature type="signal peptide" evidence="13">
    <location>
        <begin position="1"/>
        <end position="22"/>
    </location>
</feature>
<feature type="chain" id="PRO_5034859126" evidence="13">
    <location>
        <begin position="23"/>
        <end position="249"/>
    </location>
</feature>
<evidence type="ECO:0000256" key="4">
    <source>
        <dbReference type="ARBA" id="ARBA00022771"/>
    </source>
</evidence>
<keyword evidence="15" id="KW-1185">Reference proteome</keyword>
<dbReference type="InterPro" id="IPR006612">
    <property type="entry name" value="THAP_Znf"/>
</dbReference>
<comment type="similarity">
    <text evidence="2">Belongs to the THAP1 family.</text>
</comment>
<dbReference type="GO" id="GO:0043565">
    <property type="term" value="F:sequence-specific DNA binding"/>
    <property type="evidence" value="ECO:0007669"/>
    <property type="project" value="InterPro"/>
</dbReference>
<keyword evidence="13" id="KW-0732">Signal</keyword>
<dbReference type="GO" id="GO:0008270">
    <property type="term" value="F:zinc ion binding"/>
    <property type="evidence" value="ECO:0007669"/>
    <property type="project" value="UniProtKB-KW"/>
</dbReference>
<evidence type="ECO:0000256" key="2">
    <source>
        <dbReference type="ARBA" id="ARBA00006177"/>
    </source>
</evidence>
<keyword evidence="8 12" id="KW-0238">DNA-binding</keyword>
<evidence type="ECO:0000256" key="6">
    <source>
        <dbReference type="ARBA" id="ARBA00023015"/>
    </source>
</evidence>
<gene>
    <name evidence="16" type="primary">LOC112688985</name>
</gene>
<evidence type="ECO:0000256" key="13">
    <source>
        <dbReference type="SAM" id="SignalP"/>
    </source>
</evidence>
<organism evidence="15 16">
    <name type="scientific">Sipha flava</name>
    <name type="common">yellow sugarcane aphid</name>
    <dbReference type="NCBI Taxonomy" id="143950"/>
    <lineage>
        <taxon>Eukaryota</taxon>
        <taxon>Metazoa</taxon>
        <taxon>Ecdysozoa</taxon>
        <taxon>Arthropoda</taxon>
        <taxon>Hexapoda</taxon>
        <taxon>Insecta</taxon>
        <taxon>Pterygota</taxon>
        <taxon>Neoptera</taxon>
        <taxon>Paraneoptera</taxon>
        <taxon>Hemiptera</taxon>
        <taxon>Sternorrhyncha</taxon>
        <taxon>Aphidomorpha</taxon>
        <taxon>Aphidoidea</taxon>
        <taxon>Aphididae</taxon>
        <taxon>Sipha</taxon>
    </lineage>
</organism>
<evidence type="ECO:0000313" key="16">
    <source>
        <dbReference type="RefSeq" id="XP_025418239.1"/>
    </source>
</evidence>
<dbReference type="SMART" id="SM00980">
    <property type="entry name" value="THAP"/>
    <property type="match status" value="1"/>
</dbReference>
<keyword evidence="7" id="KW-0175">Coiled coil</keyword>